<protein>
    <submittedName>
        <fullName evidence="1">Antibiotic biosynthesis protein</fullName>
    </submittedName>
</protein>
<reference evidence="1 2" key="1">
    <citation type="submission" date="2017-09" db="EMBL/GenBank/DDBJ databases">
        <authorList>
            <person name="Zhang H."/>
            <person name="Hu S."/>
            <person name="Xu J."/>
            <person name="He Z."/>
        </authorList>
    </citation>
    <scope>NUCLEOTIDE SEQUENCE [LARGE SCALE GENOMIC DNA]</scope>
    <source>
        <strain evidence="1 2">TXX3120</strain>
    </source>
</reference>
<dbReference type="Proteomes" id="UP000282170">
    <property type="component" value="Chromosome"/>
</dbReference>
<dbReference type="AlphaFoldDB" id="A0A494UX85"/>
<evidence type="ECO:0000313" key="1">
    <source>
        <dbReference type="EMBL" id="AYL35094.1"/>
    </source>
</evidence>
<sequence length="220" mass="25247">MRQGGTDRKHRDEKGHFALEMAVMHNAMTAGDGARVLSGGGGPEALGEVERTSLRLPRDMTIAAWQRLGERIAGLSDSSAWWIGDWLVFGQERFPDRYKRAMAETTLDYQTLRNYAWVARRFVPDRRCADLTFQHHMEVAALTEEEQDHWLDFASRLSWSRNELRKQVRASRESADEPDESEVRLSVRIAQDRLDRWEAAARKSSTTLTEWMGAVLDRAV</sequence>
<dbReference type="EMBL" id="CP023407">
    <property type="protein sequence ID" value="AYL35094.1"/>
    <property type="molecule type" value="Genomic_DNA"/>
</dbReference>
<evidence type="ECO:0000313" key="2">
    <source>
        <dbReference type="Proteomes" id="UP000282170"/>
    </source>
</evidence>
<dbReference type="InterPro" id="IPR049735">
    <property type="entry name" value="NovE/LmbU-like"/>
</dbReference>
<dbReference type="NCBIfam" id="NF038070">
    <property type="entry name" value="LmbU_fam_TF"/>
    <property type="match status" value="1"/>
</dbReference>
<proteinExistence type="predicted"/>
<organism evidence="1 2">
    <name type="scientific">Streptomyces fungicidicus</name>
    <dbReference type="NCBI Taxonomy" id="68203"/>
    <lineage>
        <taxon>Bacteria</taxon>
        <taxon>Bacillati</taxon>
        <taxon>Actinomycetota</taxon>
        <taxon>Actinomycetes</taxon>
        <taxon>Kitasatosporales</taxon>
        <taxon>Streptomycetaceae</taxon>
        <taxon>Streptomyces</taxon>
    </lineage>
</organism>
<keyword evidence="2" id="KW-1185">Reference proteome</keyword>
<name>A0A494UX85_9ACTN</name>
<accession>A0A494UX85</accession>
<dbReference type="KEGG" id="sfug:CNQ36_06425"/>
<gene>
    <name evidence="1" type="ORF">CNQ36_06425</name>
</gene>